<proteinExistence type="predicted"/>
<sequence length="392" mass="41729">MAFSRRTSQHDEPNALAQAVARVRAEASKGGPPLLDLTVSNPTTAGIPYDEKAILDALRNPLALAYSPEPLGLPSGRAAVAGDWTASGVPIEARHVALTASTSEAYAALFTMLADPGDEILVPQPSYPLLGYLAAFDAVELRPYPLVYAGGWHVDLDALRSAVGPRTRAIVVVAPNNPTGSYLSAAELEAMLDLGLPIISDEVFARYPLGAGVPDGRVATILEAKRGLVFALSGLSKLAALPQLKLGWIGVGGDEAKVNEAMARLELVLDAYLSVGAPVQHALPRLLALRSARHAISARTRHNLGVLRAAIHTAPSASVLDVEAGWYAIVRVPETQSDEEWAIDLVESDRVHVHPGYFFDMHRGAHLVVSLLTPEAVFAEGIERLFARIARL</sequence>
<dbReference type="GO" id="GO:0030170">
    <property type="term" value="F:pyridoxal phosphate binding"/>
    <property type="evidence" value="ECO:0007669"/>
    <property type="project" value="InterPro"/>
</dbReference>
<reference evidence="2 3" key="1">
    <citation type="submission" date="2015-08" db="EMBL/GenBank/DDBJ databases">
        <authorList>
            <person name="Babu N.S."/>
            <person name="Beckwith C.J."/>
            <person name="Beseler K.G."/>
            <person name="Brison A."/>
            <person name="Carone J.V."/>
            <person name="Caskin T.P."/>
            <person name="Diamond M."/>
            <person name="Durham M.E."/>
            <person name="Foxe J.M."/>
            <person name="Go M."/>
            <person name="Henderson B.A."/>
            <person name="Jones I.B."/>
            <person name="McGettigan J.A."/>
            <person name="Micheletti S.J."/>
            <person name="Nasrallah M.E."/>
            <person name="Ortiz D."/>
            <person name="Piller C.R."/>
            <person name="Privatt S.R."/>
            <person name="Schneider S.L."/>
            <person name="Sharp S."/>
            <person name="Smith T.C."/>
            <person name="Stanton J.D."/>
            <person name="Ullery H.E."/>
            <person name="Wilson R.J."/>
            <person name="Serrano M.G."/>
            <person name="Buck G."/>
            <person name="Lee V."/>
            <person name="Wang Y."/>
            <person name="Carvalho R."/>
            <person name="Voegtly L."/>
            <person name="Shi R."/>
            <person name="Duckworth R."/>
            <person name="Johnson A."/>
            <person name="Loviza R."/>
            <person name="Walstead R."/>
            <person name="Shah Z."/>
            <person name="Kiflezghi M."/>
            <person name="Wade K."/>
            <person name="Ball S.L."/>
            <person name="Bradley K.W."/>
            <person name="Asai D.J."/>
            <person name="Bowman C.A."/>
            <person name="Russell D.A."/>
            <person name="Pope W.H."/>
            <person name="Jacobs-Sera D."/>
            <person name="Hendrix R.W."/>
            <person name="Hatfull G.F."/>
        </authorList>
    </citation>
    <scope>NUCLEOTIDE SEQUENCE [LARGE SCALE GENOMIC DNA]</scope>
    <source>
        <strain evidence="2 3">DSM 27648</strain>
    </source>
</reference>
<gene>
    <name evidence="2" type="ORF">AKJ09_11293</name>
</gene>
<dbReference type="RefSeq" id="WP_169928681.1">
    <property type="nucleotide sequence ID" value="NZ_CP012333.1"/>
</dbReference>
<dbReference type="Gene3D" id="3.90.1150.10">
    <property type="entry name" value="Aspartate Aminotransferase, domain 1"/>
    <property type="match status" value="1"/>
</dbReference>
<keyword evidence="2" id="KW-0032">Aminotransferase</keyword>
<evidence type="ECO:0000313" key="3">
    <source>
        <dbReference type="Proteomes" id="UP000064967"/>
    </source>
</evidence>
<dbReference type="InterPro" id="IPR015422">
    <property type="entry name" value="PyrdxlP-dep_Trfase_small"/>
</dbReference>
<dbReference type="InterPro" id="IPR004839">
    <property type="entry name" value="Aminotransferase_I/II_large"/>
</dbReference>
<dbReference type="PANTHER" id="PTHR45744:SF2">
    <property type="entry name" value="TYROSINE AMINOTRANSFERASE"/>
    <property type="match status" value="1"/>
</dbReference>
<evidence type="ECO:0000259" key="1">
    <source>
        <dbReference type="Pfam" id="PF00155"/>
    </source>
</evidence>
<dbReference type="Gene3D" id="3.40.640.10">
    <property type="entry name" value="Type I PLP-dependent aspartate aminotransferase-like (Major domain)"/>
    <property type="match status" value="1"/>
</dbReference>
<dbReference type="InterPro" id="IPR015424">
    <property type="entry name" value="PyrdxlP-dep_Trfase"/>
</dbReference>
<dbReference type="STRING" id="1391654.AKJ09_11293"/>
<protein>
    <submittedName>
        <fullName evidence="2">Putative aminotransferase</fullName>
    </submittedName>
</protein>
<dbReference type="Pfam" id="PF00155">
    <property type="entry name" value="Aminotran_1_2"/>
    <property type="match status" value="1"/>
</dbReference>
<keyword evidence="2" id="KW-0808">Transferase</keyword>
<dbReference type="EMBL" id="CP012333">
    <property type="protein sequence ID" value="AKV04630.1"/>
    <property type="molecule type" value="Genomic_DNA"/>
</dbReference>
<accession>A0A0K1QGR7</accession>
<keyword evidence="3" id="KW-1185">Reference proteome</keyword>
<dbReference type="InterPro" id="IPR015421">
    <property type="entry name" value="PyrdxlP-dep_Trfase_major"/>
</dbReference>
<dbReference type="Proteomes" id="UP000064967">
    <property type="component" value="Chromosome"/>
</dbReference>
<dbReference type="SUPFAM" id="SSF53383">
    <property type="entry name" value="PLP-dependent transferases"/>
    <property type="match status" value="1"/>
</dbReference>
<feature type="domain" description="Aminotransferase class I/classII large" evidence="1">
    <location>
        <begin position="68"/>
        <end position="371"/>
    </location>
</feature>
<dbReference type="KEGG" id="llu:AKJ09_11293"/>
<dbReference type="CDD" id="cd00609">
    <property type="entry name" value="AAT_like"/>
    <property type="match status" value="1"/>
</dbReference>
<evidence type="ECO:0000313" key="2">
    <source>
        <dbReference type="EMBL" id="AKV04630.1"/>
    </source>
</evidence>
<dbReference type="PANTHER" id="PTHR45744">
    <property type="entry name" value="TYROSINE AMINOTRANSFERASE"/>
    <property type="match status" value="1"/>
</dbReference>
<name>A0A0K1QGR7_9BACT</name>
<organism evidence="2 3">
    <name type="scientific">Labilithrix luteola</name>
    <dbReference type="NCBI Taxonomy" id="1391654"/>
    <lineage>
        <taxon>Bacteria</taxon>
        <taxon>Pseudomonadati</taxon>
        <taxon>Myxococcota</taxon>
        <taxon>Polyangia</taxon>
        <taxon>Polyangiales</taxon>
        <taxon>Labilitrichaceae</taxon>
        <taxon>Labilithrix</taxon>
    </lineage>
</organism>
<dbReference type="GO" id="GO:0008483">
    <property type="term" value="F:transaminase activity"/>
    <property type="evidence" value="ECO:0007669"/>
    <property type="project" value="UniProtKB-KW"/>
</dbReference>
<dbReference type="AlphaFoldDB" id="A0A0K1QGR7"/>